<sequence length="289" mass="31675">EPIVPAPAHYAVDLEHPQRRGEAIITWIGIAGIVIATALLVIRAYTKVVLVKKVASDDWCILLAWIFSIPVQSLIVYRALAGLIGIHAWELTGHQLNTVTRITLATTVLYSPALAFAKLSFLCFYLNLNPEKGFRTSVYLTMFVVVGSCVGIVVSLLAACRPFAKNTDVTVREGQCLNKAALYIATGVLNIITDIMVLILPIPMVLGLQMLRSRKIMLIMLFSAGSITCITSAVRIALLPPMLTSEDSPWDTVYPSLWILIEASFMIITGTLPTMRLFLRHVAPTLIGD</sequence>
<protein>
    <recommendedName>
        <fullName evidence="7">Rhodopsin domain-containing protein</fullName>
    </recommendedName>
</protein>
<dbReference type="Pfam" id="PF20684">
    <property type="entry name" value="Fung_rhodopsin"/>
    <property type="match status" value="1"/>
</dbReference>
<accession>A0A6A5ZZU4</accession>
<evidence type="ECO:0000256" key="5">
    <source>
        <dbReference type="ARBA" id="ARBA00038359"/>
    </source>
</evidence>
<feature type="domain" description="Rhodopsin" evidence="7">
    <location>
        <begin position="42"/>
        <end position="280"/>
    </location>
</feature>
<evidence type="ECO:0000256" key="2">
    <source>
        <dbReference type="ARBA" id="ARBA00022692"/>
    </source>
</evidence>
<dbReference type="PANTHER" id="PTHR33048">
    <property type="entry name" value="PTH11-LIKE INTEGRAL MEMBRANE PROTEIN (AFU_ORTHOLOGUE AFUA_5G11245)"/>
    <property type="match status" value="1"/>
</dbReference>
<dbReference type="RefSeq" id="XP_033518245.1">
    <property type="nucleotide sequence ID" value="XM_033662807.1"/>
</dbReference>
<dbReference type="EMBL" id="ML977521">
    <property type="protein sequence ID" value="KAF2123851.1"/>
    <property type="molecule type" value="Genomic_DNA"/>
</dbReference>
<reference evidence="8" key="1">
    <citation type="journal article" date="2020" name="Stud. Mycol.">
        <title>101 Dothideomycetes genomes: a test case for predicting lifestyles and emergence of pathogens.</title>
        <authorList>
            <person name="Haridas S."/>
            <person name="Albert R."/>
            <person name="Binder M."/>
            <person name="Bloem J."/>
            <person name="Labutti K."/>
            <person name="Salamov A."/>
            <person name="Andreopoulos B."/>
            <person name="Baker S."/>
            <person name="Barry K."/>
            <person name="Bills G."/>
            <person name="Bluhm B."/>
            <person name="Cannon C."/>
            <person name="Castanera R."/>
            <person name="Culley D."/>
            <person name="Daum C."/>
            <person name="Ezra D."/>
            <person name="Gonzalez J."/>
            <person name="Henrissat B."/>
            <person name="Kuo A."/>
            <person name="Liang C."/>
            <person name="Lipzen A."/>
            <person name="Lutzoni F."/>
            <person name="Magnuson J."/>
            <person name="Mondo S."/>
            <person name="Nolan M."/>
            <person name="Ohm R."/>
            <person name="Pangilinan J."/>
            <person name="Park H.-J."/>
            <person name="Ramirez L."/>
            <person name="Alfaro M."/>
            <person name="Sun H."/>
            <person name="Tritt A."/>
            <person name="Yoshinaga Y."/>
            <person name="Zwiers L.-H."/>
            <person name="Turgeon B."/>
            <person name="Goodwin S."/>
            <person name="Spatafora J."/>
            <person name="Crous P."/>
            <person name="Grigoriev I."/>
        </authorList>
    </citation>
    <scope>NUCLEOTIDE SEQUENCE</scope>
    <source>
        <strain evidence="8">CBS 119687</strain>
    </source>
</reference>
<gene>
    <name evidence="8" type="ORF">P153DRAFT_258812</name>
</gene>
<keyword evidence="3 6" id="KW-1133">Transmembrane helix</keyword>
<evidence type="ECO:0000259" key="7">
    <source>
        <dbReference type="Pfam" id="PF20684"/>
    </source>
</evidence>
<feature type="transmembrane region" description="Helical" evidence="6">
    <location>
        <begin position="180"/>
        <end position="206"/>
    </location>
</feature>
<evidence type="ECO:0000256" key="6">
    <source>
        <dbReference type="SAM" id="Phobius"/>
    </source>
</evidence>
<evidence type="ECO:0000256" key="3">
    <source>
        <dbReference type="ARBA" id="ARBA00022989"/>
    </source>
</evidence>
<proteinExistence type="inferred from homology"/>
<feature type="transmembrane region" description="Helical" evidence="6">
    <location>
        <begin position="138"/>
        <end position="160"/>
    </location>
</feature>
<feature type="transmembrane region" description="Helical" evidence="6">
    <location>
        <begin position="24"/>
        <end position="42"/>
    </location>
</feature>
<keyword evidence="4 6" id="KW-0472">Membrane</keyword>
<dbReference type="InterPro" id="IPR049326">
    <property type="entry name" value="Rhodopsin_dom_fungi"/>
</dbReference>
<feature type="transmembrane region" description="Helical" evidence="6">
    <location>
        <begin position="62"/>
        <end position="89"/>
    </location>
</feature>
<feature type="transmembrane region" description="Helical" evidence="6">
    <location>
        <begin position="258"/>
        <end position="279"/>
    </location>
</feature>
<feature type="transmembrane region" description="Helical" evidence="6">
    <location>
        <begin position="218"/>
        <end position="238"/>
    </location>
</feature>
<dbReference type="InterPro" id="IPR052337">
    <property type="entry name" value="SAT4-like"/>
</dbReference>
<comment type="similarity">
    <text evidence="5">Belongs to the SAT4 family.</text>
</comment>
<feature type="transmembrane region" description="Helical" evidence="6">
    <location>
        <begin position="109"/>
        <end position="126"/>
    </location>
</feature>
<dbReference type="PANTHER" id="PTHR33048:SF124">
    <property type="entry name" value="INTEGRAL MEMBRANE PROTEIN"/>
    <property type="match status" value="1"/>
</dbReference>
<keyword evidence="2 6" id="KW-0812">Transmembrane</keyword>
<feature type="non-terminal residue" evidence="8">
    <location>
        <position position="289"/>
    </location>
</feature>
<dbReference type="OrthoDB" id="5342292at2759"/>
<evidence type="ECO:0000256" key="1">
    <source>
        <dbReference type="ARBA" id="ARBA00004141"/>
    </source>
</evidence>
<organism evidence="8 9">
    <name type="scientific">Dothidotthia symphoricarpi CBS 119687</name>
    <dbReference type="NCBI Taxonomy" id="1392245"/>
    <lineage>
        <taxon>Eukaryota</taxon>
        <taxon>Fungi</taxon>
        <taxon>Dikarya</taxon>
        <taxon>Ascomycota</taxon>
        <taxon>Pezizomycotina</taxon>
        <taxon>Dothideomycetes</taxon>
        <taxon>Pleosporomycetidae</taxon>
        <taxon>Pleosporales</taxon>
        <taxon>Dothidotthiaceae</taxon>
        <taxon>Dothidotthia</taxon>
    </lineage>
</organism>
<dbReference type="GeneID" id="54403239"/>
<comment type="subcellular location">
    <subcellularLocation>
        <location evidence="1">Membrane</location>
        <topology evidence="1">Multi-pass membrane protein</topology>
    </subcellularLocation>
</comment>
<name>A0A6A5ZZU4_9PLEO</name>
<keyword evidence="9" id="KW-1185">Reference proteome</keyword>
<evidence type="ECO:0000313" key="8">
    <source>
        <dbReference type="EMBL" id="KAF2123851.1"/>
    </source>
</evidence>
<dbReference type="AlphaFoldDB" id="A0A6A5ZZU4"/>
<evidence type="ECO:0000256" key="4">
    <source>
        <dbReference type="ARBA" id="ARBA00023136"/>
    </source>
</evidence>
<evidence type="ECO:0000313" key="9">
    <source>
        <dbReference type="Proteomes" id="UP000799771"/>
    </source>
</evidence>
<feature type="non-terminal residue" evidence="8">
    <location>
        <position position="1"/>
    </location>
</feature>
<dbReference type="GO" id="GO:0016020">
    <property type="term" value="C:membrane"/>
    <property type="evidence" value="ECO:0007669"/>
    <property type="project" value="UniProtKB-SubCell"/>
</dbReference>
<dbReference type="Proteomes" id="UP000799771">
    <property type="component" value="Unassembled WGS sequence"/>
</dbReference>